<evidence type="ECO:0000259" key="7">
    <source>
        <dbReference type="Pfam" id="PF17188"/>
    </source>
</evidence>
<dbReference type="Gene3D" id="2.50.20.10">
    <property type="entry name" value="Lipoprotein localisation LolA/LolB/LppX"/>
    <property type="match status" value="1"/>
</dbReference>
<comment type="similarity">
    <text evidence="2">Belongs to the RseB family.</text>
</comment>
<dbReference type="Proteomes" id="UP000295496">
    <property type="component" value="Unassembled WGS sequence"/>
</dbReference>
<dbReference type="NCBIfam" id="NF006990">
    <property type="entry name" value="PRK09455.1"/>
    <property type="match status" value="1"/>
</dbReference>
<dbReference type="PIRSF" id="PIRSF005427">
    <property type="entry name" value="RseB"/>
    <property type="match status" value="1"/>
</dbReference>
<evidence type="ECO:0000256" key="2">
    <source>
        <dbReference type="ARBA" id="ARBA00008150"/>
    </source>
</evidence>
<evidence type="ECO:0000259" key="6">
    <source>
        <dbReference type="Pfam" id="PF03888"/>
    </source>
</evidence>
<reference evidence="8 9" key="1">
    <citation type="submission" date="2019-03" db="EMBL/GenBank/DDBJ databases">
        <title>Genomic Encyclopedia of Type Strains, Phase IV (KMG-IV): sequencing the most valuable type-strain genomes for metagenomic binning, comparative biology and taxonomic classification.</title>
        <authorList>
            <person name="Goeker M."/>
        </authorList>
    </citation>
    <scope>NUCLEOTIDE SEQUENCE [LARGE SCALE GENOMIC DNA]</scope>
    <source>
        <strain evidence="8 9">DSM 10053</strain>
    </source>
</reference>
<dbReference type="InterPro" id="IPR038484">
    <property type="entry name" value="MucB/RseB_C_sf"/>
</dbReference>
<evidence type="ECO:0000256" key="3">
    <source>
        <dbReference type="ARBA" id="ARBA00022729"/>
    </source>
</evidence>
<keyword evidence="9" id="KW-1185">Reference proteome</keyword>
<evidence type="ECO:0000256" key="1">
    <source>
        <dbReference type="ARBA" id="ARBA00004418"/>
    </source>
</evidence>
<comment type="subcellular location">
    <subcellularLocation>
        <location evidence="1">Periplasm</location>
    </subcellularLocation>
</comment>
<feature type="chain" id="PRO_5030099070" evidence="5">
    <location>
        <begin position="24"/>
        <end position="319"/>
    </location>
</feature>
<feature type="domain" description="MucB/RseB C-terminal" evidence="7">
    <location>
        <begin position="223"/>
        <end position="316"/>
    </location>
</feature>
<keyword evidence="4" id="KW-0574">Periplasm</keyword>
<dbReference type="PANTHER" id="PTHR38782:SF1">
    <property type="entry name" value="SIGMA-E FACTOR REGULATORY PROTEIN RSEB"/>
    <property type="match status" value="1"/>
</dbReference>
<dbReference type="Gene3D" id="3.30.200.100">
    <property type="entry name" value="MucB/RseB, C-terminal domain"/>
    <property type="match status" value="1"/>
</dbReference>
<evidence type="ECO:0000313" key="8">
    <source>
        <dbReference type="EMBL" id="TCK66538.1"/>
    </source>
</evidence>
<dbReference type="InterPro" id="IPR005588">
    <property type="entry name" value="MucB_RseB"/>
</dbReference>
<organism evidence="8 9">
    <name type="scientific">Lonepinella koalarum</name>
    <dbReference type="NCBI Taxonomy" id="53417"/>
    <lineage>
        <taxon>Bacteria</taxon>
        <taxon>Pseudomonadati</taxon>
        <taxon>Pseudomonadota</taxon>
        <taxon>Gammaproteobacteria</taxon>
        <taxon>Pasteurellales</taxon>
        <taxon>Pasteurellaceae</taxon>
        <taxon>Lonepinella</taxon>
    </lineage>
</organism>
<evidence type="ECO:0000313" key="9">
    <source>
        <dbReference type="Proteomes" id="UP000295496"/>
    </source>
</evidence>
<sequence length="319" mass="36646">MLKIIKNLTALSLLFSLPSAVLAQENLTPQQLVTSMTKAQTELNYQISFVQTNLTDLQAFRYKHVNLDNKSYAQLTTLESSQQDIIRRDNLVSYFQSNFTPFTIQSNHIIDYLPNILSANIEKLAENYDFSALGRNRVADRLVQVIRIMPKDDFRYQYVLFIDEETHLLLRSDLIDRNDNLLESFHVVNLYIGDEIKSLVEQLNALHFPPLLTDESNEKPSITSWQTKWLPKGFTLVSENADPEDIDGNNIIESRLYSDGLFSFTIYVADKIINGNQDNLWRQGMNTIYSENIGDKEVTLIGQIPSATAKRIVQDLQFK</sequence>
<feature type="domain" description="MucB/RseB N-terminal" evidence="6">
    <location>
        <begin position="29"/>
        <end position="197"/>
    </location>
</feature>
<dbReference type="Pfam" id="PF17188">
    <property type="entry name" value="MucB_RseB_C"/>
    <property type="match status" value="1"/>
</dbReference>
<feature type="signal peptide" evidence="5">
    <location>
        <begin position="1"/>
        <end position="23"/>
    </location>
</feature>
<evidence type="ECO:0000256" key="5">
    <source>
        <dbReference type="SAM" id="SignalP"/>
    </source>
</evidence>
<accession>A0A4R1KN96</accession>
<gene>
    <name evidence="8" type="ORF">EV692_2271</name>
</gene>
<dbReference type="CDD" id="cd16327">
    <property type="entry name" value="RseB"/>
    <property type="match status" value="1"/>
</dbReference>
<evidence type="ECO:0000256" key="4">
    <source>
        <dbReference type="ARBA" id="ARBA00022764"/>
    </source>
</evidence>
<dbReference type="GO" id="GO:0032885">
    <property type="term" value="P:regulation of polysaccharide biosynthetic process"/>
    <property type="evidence" value="ECO:0007669"/>
    <property type="project" value="TreeGrafter"/>
</dbReference>
<dbReference type="EMBL" id="SMGJ01000010">
    <property type="protein sequence ID" value="TCK66538.1"/>
    <property type="molecule type" value="Genomic_DNA"/>
</dbReference>
<dbReference type="InterPro" id="IPR033434">
    <property type="entry name" value="MucB/RseB_N"/>
</dbReference>
<dbReference type="AlphaFoldDB" id="A0A4R1KN96"/>
<dbReference type="InterPro" id="IPR033436">
    <property type="entry name" value="MucB/RseB_C"/>
</dbReference>
<comment type="caution">
    <text evidence="8">The sequence shown here is derived from an EMBL/GenBank/DDBJ whole genome shotgun (WGS) entry which is preliminary data.</text>
</comment>
<dbReference type="RefSeq" id="WP_132302828.1">
    <property type="nucleotide sequence ID" value="NZ_CP170642.1"/>
</dbReference>
<protein>
    <submittedName>
        <fullName evidence="8">MucB/RseB-like sigma(E) regulatory protein</fullName>
    </submittedName>
</protein>
<dbReference type="PANTHER" id="PTHR38782">
    <property type="match status" value="1"/>
</dbReference>
<keyword evidence="3 5" id="KW-0732">Signal</keyword>
<proteinExistence type="inferred from homology"/>
<dbReference type="Pfam" id="PF03888">
    <property type="entry name" value="MucB_RseB"/>
    <property type="match status" value="1"/>
</dbReference>
<dbReference type="GO" id="GO:0030288">
    <property type="term" value="C:outer membrane-bounded periplasmic space"/>
    <property type="evidence" value="ECO:0007669"/>
    <property type="project" value="TreeGrafter"/>
</dbReference>
<name>A0A4R1KN96_9PAST</name>
<dbReference type="GO" id="GO:0045152">
    <property type="term" value="F:antisigma factor binding"/>
    <property type="evidence" value="ECO:0007669"/>
    <property type="project" value="TreeGrafter"/>
</dbReference>